<dbReference type="GO" id="GO:0005829">
    <property type="term" value="C:cytosol"/>
    <property type="evidence" value="ECO:0007669"/>
    <property type="project" value="TreeGrafter"/>
</dbReference>
<keyword evidence="3" id="KW-1185">Reference proteome</keyword>
<dbReference type="InterPro" id="IPR029058">
    <property type="entry name" value="AB_hydrolase_fold"/>
</dbReference>
<dbReference type="GO" id="GO:0070012">
    <property type="term" value="F:oligopeptidase activity"/>
    <property type="evidence" value="ECO:0007669"/>
    <property type="project" value="TreeGrafter"/>
</dbReference>
<dbReference type="Pfam" id="PF02897">
    <property type="entry name" value="Peptidase_S9_N"/>
    <property type="match status" value="1"/>
</dbReference>
<dbReference type="Gene3D" id="2.130.10.120">
    <property type="entry name" value="Prolyl oligopeptidase, N-terminal domain"/>
    <property type="match status" value="1"/>
</dbReference>
<dbReference type="FunFam" id="2.130.10.120:FF:000001">
    <property type="entry name" value="Prolyl endopeptidase"/>
    <property type="match status" value="1"/>
</dbReference>
<dbReference type="OrthoDB" id="248387at2759"/>
<dbReference type="SUPFAM" id="SSF50993">
    <property type="entry name" value="Peptidase/esterase 'gauge' domain"/>
    <property type="match status" value="1"/>
</dbReference>
<dbReference type="Proteomes" id="UP000023152">
    <property type="component" value="Unassembled WGS sequence"/>
</dbReference>
<dbReference type="EMBL" id="ASPP01027628">
    <property type="protein sequence ID" value="ETO05962.1"/>
    <property type="molecule type" value="Genomic_DNA"/>
</dbReference>
<dbReference type="InterPro" id="IPR023302">
    <property type="entry name" value="Pept_S9A_N"/>
</dbReference>
<protein>
    <submittedName>
        <fullName evidence="2">Prolyl oligopeptidase / prolyl endopeptidase / post-proline cleaving enzyme</fullName>
    </submittedName>
</protein>
<dbReference type="Gene3D" id="3.40.50.1820">
    <property type="entry name" value="alpha/beta hydrolase"/>
    <property type="match status" value="1"/>
</dbReference>
<dbReference type="PANTHER" id="PTHR42881">
    <property type="entry name" value="PROLYL ENDOPEPTIDASE"/>
    <property type="match status" value="1"/>
</dbReference>
<name>X6LXU7_RETFI</name>
<dbReference type="AlphaFoldDB" id="X6LXU7"/>
<evidence type="ECO:0000313" key="3">
    <source>
        <dbReference type="Proteomes" id="UP000023152"/>
    </source>
</evidence>
<evidence type="ECO:0000259" key="1">
    <source>
        <dbReference type="Pfam" id="PF02897"/>
    </source>
</evidence>
<comment type="caution">
    <text evidence="2">The sequence shown here is derived from an EMBL/GenBank/DDBJ whole genome shotgun (WGS) entry which is preliminary data.</text>
</comment>
<evidence type="ECO:0000313" key="2">
    <source>
        <dbReference type="EMBL" id="ETO05962.1"/>
    </source>
</evidence>
<dbReference type="GO" id="GO:0004252">
    <property type="term" value="F:serine-type endopeptidase activity"/>
    <property type="evidence" value="ECO:0007669"/>
    <property type="project" value="InterPro"/>
</dbReference>
<gene>
    <name evidence="2" type="ORF">RFI_31431</name>
</gene>
<feature type="domain" description="Peptidase S9A N-terminal" evidence="1">
    <location>
        <begin position="30"/>
        <end position="459"/>
    </location>
</feature>
<sequence length="495" mass="57365">MAEEKTSSPEINKEEALEAWLKVKKNGEYPAAHRDEKKVDTYKNSKDEKVLVNDPYHWLEDPDSKETRAWVNEQVKVTTGYLNECENKEAIHKRIKGMMNYPRIGCPIKREAIIIIDITQDYKIRTVYIFIVTLLLDPNEWSEDGTSSLGGTYSSDDGELMAYSIKHSGSDWNEFKIKHMLTGKDSKETLKWCKFTGISWTPDNAGFFYSRYEPPQKHKELDPNGTQGTETEKLSNQMLYYHVVGTEQSEDVFLLDARSCGDAEWFISPHVSDDGKWLLIFLSPNCDPVNRLYLVKLQDLDLKSGSNQSNAHLTLKKVMIKLIDNFDNGYHYITNEQNVFYFKTDHNAGNYRVVSVDITDTHSPLVWNEIVSEHKRNRLADVLCVHKDLLLLNYMEDCQDTLQLVDLTGKPVKHSIAFPSAGTIVFTGRKTSNEAFFRFTSFLYPGIIYLYDFHHHSMKILFEIKVPNFDASQFVTNQVSMCLLYIYYYYCYLFI</sequence>
<reference evidence="2 3" key="1">
    <citation type="journal article" date="2013" name="Curr. Biol.">
        <title>The Genome of the Foraminiferan Reticulomyxa filosa.</title>
        <authorList>
            <person name="Glockner G."/>
            <person name="Hulsmann N."/>
            <person name="Schleicher M."/>
            <person name="Noegel A.A."/>
            <person name="Eichinger L."/>
            <person name="Gallinger C."/>
            <person name="Pawlowski J."/>
            <person name="Sierra R."/>
            <person name="Euteneuer U."/>
            <person name="Pillet L."/>
            <person name="Moustafa A."/>
            <person name="Platzer M."/>
            <person name="Groth M."/>
            <person name="Szafranski K."/>
            <person name="Schliwa M."/>
        </authorList>
    </citation>
    <scope>NUCLEOTIDE SEQUENCE [LARGE SCALE GENOMIC DNA]</scope>
</reference>
<dbReference type="PANTHER" id="PTHR42881:SF2">
    <property type="entry name" value="PROLYL ENDOPEPTIDASE"/>
    <property type="match status" value="1"/>
</dbReference>
<accession>X6LXU7</accession>
<organism evidence="2 3">
    <name type="scientific">Reticulomyxa filosa</name>
    <dbReference type="NCBI Taxonomy" id="46433"/>
    <lineage>
        <taxon>Eukaryota</taxon>
        <taxon>Sar</taxon>
        <taxon>Rhizaria</taxon>
        <taxon>Retaria</taxon>
        <taxon>Foraminifera</taxon>
        <taxon>Monothalamids</taxon>
        <taxon>Reticulomyxidae</taxon>
        <taxon>Reticulomyxa</taxon>
    </lineage>
</organism>
<proteinExistence type="predicted"/>
<dbReference type="InterPro" id="IPR051167">
    <property type="entry name" value="Prolyl_oligopep/macrocyclase"/>
</dbReference>